<organism evidence="3 4">
    <name type="scientific">Periconia digitata</name>
    <dbReference type="NCBI Taxonomy" id="1303443"/>
    <lineage>
        <taxon>Eukaryota</taxon>
        <taxon>Fungi</taxon>
        <taxon>Dikarya</taxon>
        <taxon>Ascomycota</taxon>
        <taxon>Pezizomycotina</taxon>
        <taxon>Dothideomycetes</taxon>
        <taxon>Pleosporomycetidae</taxon>
        <taxon>Pleosporales</taxon>
        <taxon>Massarineae</taxon>
        <taxon>Periconiaceae</taxon>
        <taxon>Periconia</taxon>
    </lineage>
</organism>
<feature type="region of interest" description="Disordered" evidence="1">
    <location>
        <begin position="24"/>
        <end position="73"/>
    </location>
</feature>
<name>A0A9W4UMQ3_9PLEO</name>
<feature type="compositionally biased region" description="Low complexity" evidence="1">
    <location>
        <begin position="39"/>
        <end position="73"/>
    </location>
</feature>
<keyword evidence="4" id="KW-1185">Reference proteome</keyword>
<reference evidence="3" key="1">
    <citation type="submission" date="2023-01" db="EMBL/GenBank/DDBJ databases">
        <authorList>
            <person name="Van Ghelder C."/>
            <person name="Rancurel C."/>
        </authorList>
    </citation>
    <scope>NUCLEOTIDE SEQUENCE</scope>
    <source>
        <strain evidence="3">CNCM I-4278</strain>
    </source>
</reference>
<feature type="signal peptide" evidence="2">
    <location>
        <begin position="1"/>
        <end position="15"/>
    </location>
</feature>
<feature type="chain" id="PRO_5040776375" evidence="2">
    <location>
        <begin position="16"/>
        <end position="220"/>
    </location>
</feature>
<dbReference type="AlphaFoldDB" id="A0A9W4UMQ3"/>
<comment type="caution">
    <text evidence="3">The sequence shown here is derived from an EMBL/GenBank/DDBJ whole genome shotgun (WGS) entry which is preliminary data.</text>
</comment>
<sequence length="220" mass="22975">MRSFSFMILLGAALAVPMTQKDYTSGETAMPNGPTGTLSEQQNSGRNSSSQQGGSQQAGSQEGSGQQSGASNATCNAATAEKVGQLSGGIRTNVAIQDQELKSIAALQTLLLSNGTNTAVPGASQYEAERQALLVIQQMGVEIRTQNQKIAAEVGSGASNGLKTVEFAQQSEISQVKSLQGTQQADSKTLALLVKEVVDGTNQNWVNLLVAEQQCKQVQV</sequence>
<proteinExistence type="predicted"/>
<dbReference type="Proteomes" id="UP001152607">
    <property type="component" value="Unassembled WGS sequence"/>
</dbReference>
<dbReference type="OrthoDB" id="3638982at2759"/>
<evidence type="ECO:0000313" key="4">
    <source>
        <dbReference type="Proteomes" id="UP001152607"/>
    </source>
</evidence>
<protein>
    <submittedName>
        <fullName evidence="3">Uncharacterized protein</fullName>
    </submittedName>
</protein>
<dbReference type="EMBL" id="CAOQHR010000007">
    <property type="protein sequence ID" value="CAI6337487.1"/>
    <property type="molecule type" value="Genomic_DNA"/>
</dbReference>
<evidence type="ECO:0000256" key="2">
    <source>
        <dbReference type="SAM" id="SignalP"/>
    </source>
</evidence>
<evidence type="ECO:0000256" key="1">
    <source>
        <dbReference type="SAM" id="MobiDB-lite"/>
    </source>
</evidence>
<keyword evidence="2" id="KW-0732">Signal</keyword>
<gene>
    <name evidence="3" type="ORF">PDIGIT_LOCUS10599</name>
</gene>
<accession>A0A9W4UMQ3</accession>
<evidence type="ECO:0000313" key="3">
    <source>
        <dbReference type="EMBL" id="CAI6337487.1"/>
    </source>
</evidence>